<dbReference type="AlphaFoldDB" id="A0AAX6MUL1"/>
<evidence type="ECO:0008006" key="4">
    <source>
        <dbReference type="Google" id="ProtNLM"/>
    </source>
</evidence>
<dbReference type="Proteomes" id="UP001369815">
    <property type="component" value="Unassembled WGS sequence"/>
</dbReference>
<sequence>MVATSDHHPVKPIIDVEDSLRRRRERGRRSQANFRKRQAEANEHMQNQNRRLKSAIEKLVSITRGDEHPELLNRIYDVAEAAGIDAKRSEETTAAVQPRPKGANGNNQFFTSTTDGEEDIIINAISRDVVREESAQENSRIDSSSSISSLPSTQRLRCGIWLDHQHYMRVCVPPNDIIPYIGSGSKTFAGDLFWSIMDHAQKKCTRNHTETTALIQRALDHSKATENWTITYIYAMVEARQEYRHTGSISAQYAPAAEPDLPGIIRSRIDADYRSRGIDPNQWLSAAGIERRVKRMIGKDSFAILEAAARGEGDPCWQESLAVTKCRLAENCICFGDGPRWDVDVVDALFLNWMCKAA</sequence>
<feature type="region of interest" description="Disordered" evidence="1">
    <location>
        <begin position="1"/>
        <end position="48"/>
    </location>
</feature>
<evidence type="ECO:0000313" key="2">
    <source>
        <dbReference type="EMBL" id="KAK6956113.1"/>
    </source>
</evidence>
<feature type="region of interest" description="Disordered" evidence="1">
    <location>
        <begin position="88"/>
        <end position="112"/>
    </location>
</feature>
<evidence type="ECO:0000256" key="1">
    <source>
        <dbReference type="SAM" id="MobiDB-lite"/>
    </source>
</evidence>
<reference evidence="2 3" key="1">
    <citation type="journal article" date="2024" name="Front Chem Biol">
        <title>Unveiling the potential of Daldinia eschscholtzii MFLUCC 19-0629 through bioactivity and bioinformatics studies for enhanced sustainable agriculture production.</title>
        <authorList>
            <person name="Brooks S."/>
            <person name="Weaver J.A."/>
            <person name="Klomchit A."/>
            <person name="Alharthi S.A."/>
            <person name="Onlamun T."/>
            <person name="Nurani R."/>
            <person name="Vong T.K."/>
            <person name="Alberti F."/>
            <person name="Greco C."/>
        </authorList>
    </citation>
    <scope>NUCLEOTIDE SEQUENCE [LARGE SCALE GENOMIC DNA]</scope>
    <source>
        <strain evidence="2">MFLUCC 19-0629</strain>
    </source>
</reference>
<name>A0AAX6MUL1_9PEZI</name>
<keyword evidence="3" id="KW-1185">Reference proteome</keyword>
<gene>
    <name evidence="2" type="ORF">Daesc_001383</name>
</gene>
<organism evidence="2 3">
    <name type="scientific">Daldinia eschscholtzii</name>
    <dbReference type="NCBI Taxonomy" id="292717"/>
    <lineage>
        <taxon>Eukaryota</taxon>
        <taxon>Fungi</taxon>
        <taxon>Dikarya</taxon>
        <taxon>Ascomycota</taxon>
        <taxon>Pezizomycotina</taxon>
        <taxon>Sordariomycetes</taxon>
        <taxon>Xylariomycetidae</taxon>
        <taxon>Xylariales</taxon>
        <taxon>Hypoxylaceae</taxon>
        <taxon>Daldinia</taxon>
    </lineage>
</organism>
<proteinExistence type="predicted"/>
<accession>A0AAX6MUL1</accession>
<dbReference type="EMBL" id="JBANMG010000002">
    <property type="protein sequence ID" value="KAK6956113.1"/>
    <property type="molecule type" value="Genomic_DNA"/>
</dbReference>
<protein>
    <recommendedName>
        <fullName evidence="4">BZIP domain-containing protein</fullName>
    </recommendedName>
</protein>
<comment type="caution">
    <text evidence="2">The sequence shown here is derived from an EMBL/GenBank/DDBJ whole genome shotgun (WGS) entry which is preliminary data.</text>
</comment>
<evidence type="ECO:0000313" key="3">
    <source>
        <dbReference type="Proteomes" id="UP001369815"/>
    </source>
</evidence>